<dbReference type="GO" id="GO:0071051">
    <property type="term" value="P:poly(A)-dependent snoRNA 3'-end processing"/>
    <property type="evidence" value="ECO:0007669"/>
    <property type="project" value="TreeGrafter"/>
</dbReference>
<dbReference type="InterPro" id="IPR044876">
    <property type="entry name" value="HRDC_dom_sf"/>
</dbReference>
<accession>A0A7R9V667</accession>
<feature type="domain" description="HRDC" evidence="2">
    <location>
        <begin position="325"/>
        <end position="415"/>
    </location>
</feature>
<feature type="region of interest" description="Disordered" evidence="1">
    <location>
        <begin position="700"/>
        <end position="722"/>
    </location>
</feature>
<dbReference type="GO" id="GO:0005730">
    <property type="term" value="C:nucleolus"/>
    <property type="evidence" value="ECO:0007669"/>
    <property type="project" value="TreeGrafter"/>
</dbReference>
<dbReference type="GO" id="GO:0000176">
    <property type="term" value="C:nuclear exosome (RNase complex)"/>
    <property type="evidence" value="ECO:0007669"/>
    <property type="project" value="TreeGrafter"/>
</dbReference>
<dbReference type="InterPro" id="IPR045092">
    <property type="entry name" value="Rrp6-like"/>
</dbReference>
<dbReference type="SUPFAM" id="SSF47819">
    <property type="entry name" value="HRDC-like"/>
    <property type="match status" value="1"/>
</dbReference>
<dbReference type="Pfam" id="PF00570">
    <property type="entry name" value="HRDC"/>
    <property type="match status" value="1"/>
</dbReference>
<proteinExistence type="predicted"/>
<dbReference type="PROSITE" id="PS50967">
    <property type="entry name" value="HRDC"/>
    <property type="match status" value="1"/>
</dbReference>
<sequence length="845" mass="93788">MLPQNVIAASLLAAGLLTTMCNVVRRRHHWPKRSNNDTPFVHLGQGALSPIKNGFHASQQQHPYVDRMEQLRCFTQPTESYACPVMPATLSETSLIFVRTRQQLADMARALSKVAEFAVDTEHHARRSYAGFTCLFQASTGDHDWVVDTIALARHMHLLRDVLADPRIVKVAHGCANDVLWLQHDFHLYLVNVFDTERACFVLGRQQRSLAHLLQELCGVKQDKSFQQADWSVRPLSREQIRYARTDVHYLCFLAGKLRAELQGEALEQVHARSLQLTMQLYHHASHETTVAAAASHIMRRHLGSNIKAAGRGFHAAMLDDGYRVNAVYGCVIALCGWRDTQARKDDVSIQLVLPDVLLLALAQTQPRSQLDMQQLLGSHPAAADLPPCSVRMVSAHARKLCRVLAHAAPHAYLQPGSTRPINEGSDAAADILSSTSTSPRQSQSADARRQWLINKFSAKSVVYQNARMLSREGELLCHCDMRKIEWYLGKGIATLESDNPPTIRLLFEHKNADELAGSAFYSQSKANRCVVCGECRHWLRYRVVPSCYRRFFPAHLKSHRSHDIVLLCVECHIEAHKSAEAVKRSLAAEFDVPLLPPKMNILTSRTGDEQLAGAAESSAPAPKAYTFTPGTARRAALALQKASSSMPEERVRELQDTIKCCLGRNPAVESSGLRPGDLEAALLDGLGRRKRSRLLRNLGNLQPDTDDRLSNTDGSDNAVQASNASRDCEGLLDLPGCLTCASTASSTLPHAPSVLSQPVAKPLLTTESGHWWHGSKVVDAVQQQGGDEALDNLIRRFRSAFLEHCQPKFLPQAWTIDHTVRRQFGDFSIYRNVGSSEVQQAADL</sequence>
<name>A0A7R9V667_9CHLO</name>
<dbReference type="GO" id="GO:0071037">
    <property type="term" value="P:nuclear polyadenylation-dependent snRNA catabolic process"/>
    <property type="evidence" value="ECO:0007669"/>
    <property type="project" value="TreeGrafter"/>
</dbReference>
<dbReference type="AlphaFoldDB" id="A0A7R9V667"/>
<dbReference type="PANTHER" id="PTHR12124:SF68">
    <property type="entry name" value="PROTEIN RRP6-LIKE 3"/>
    <property type="match status" value="1"/>
</dbReference>
<dbReference type="PANTHER" id="PTHR12124">
    <property type="entry name" value="POLYMYOSITIS/SCLERODERMA AUTOANTIGEN-RELATED"/>
    <property type="match status" value="1"/>
</dbReference>
<dbReference type="GO" id="GO:0071035">
    <property type="term" value="P:nuclear polyadenylation-dependent rRNA catabolic process"/>
    <property type="evidence" value="ECO:0007669"/>
    <property type="project" value="TreeGrafter"/>
</dbReference>
<dbReference type="GO" id="GO:0000467">
    <property type="term" value="P:exonucleolytic trimming to generate mature 3'-end of 5.8S rRNA from tricistronic rRNA transcript (SSU-rRNA, 5.8S rRNA, LSU-rRNA)"/>
    <property type="evidence" value="ECO:0007669"/>
    <property type="project" value="InterPro"/>
</dbReference>
<reference evidence="3" key="1">
    <citation type="submission" date="2021-01" db="EMBL/GenBank/DDBJ databases">
        <authorList>
            <person name="Corre E."/>
            <person name="Pelletier E."/>
            <person name="Niang G."/>
            <person name="Scheremetjew M."/>
            <person name="Finn R."/>
            <person name="Kale V."/>
            <person name="Holt S."/>
            <person name="Cochrane G."/>
            <person name="Meng A."/>
            <person name="Brown T."/>
            <person name="Cohen L."/>
        </authorList>
    </citation>
    <scope>NUCLEOTIDE SEQUENCE</scope>
    <source>
        <strain evidence="3">CCMP219</strain>
    </source>
</reference>
<dbReference type="SUPFAM" id="SSF53098">
    <property type="entry name" value="Ribonuclease H-like"/>
    <property type="match status" value="1"/>
</dbReference>
<protein>
    <recommendedName>
        <fullName evidence="2">HRDC domain-containing protein</fullName>
    </recommendedName>
</protein>
<feature type="compositionally biased region" description="Polar residues" evidence="1">
    <location>
        <begin position="712"/>
        <end position="722"/>
    </location>
</feature>
<dbReference type="SMART" id="SM00474">
    <property type="entry name" value="35EXOc"/>
    <property type="match status" value="1"/>
</dbReference>
<dbReference type="InterPro" id="IPR012337">
    <property type="entry name" value="RNaseH-like_sf"/>
</dbReference>
<dbReference type="Gene3D" id="3.30.420.10">
    <property type="entry name" value="Ribonuclease H-like superfamily/Ribonuclease H"/>
    <property type="match status" value="1"/>
</dbReference>
<dbReference type="GO" id="GO:0071044">
    <property type="term" value="P:histone mRNA catabolic process"/>
    <property type="evidence" value="ECO:0007669"/>
    <property type="project" value="TreeGrafter"/>
</dbReference>
<dbReference type="GO" id="GO:0071039">
    <property type="term" value="P:nuclear polyadenylation-dependent CUT catabolic process"/>
    <property type="evidence" value="ECO:0007669"/>
    <property type="project" value="TreeGrafter"/>
</dbReference>
<dbReference type="GO" id="GO:0071038">
    <property type="term" value="P:TRAMP-dependent tRNA surveillance pathway"/>
    <property type="evidence" value="ECO:0007669"/>
    <property type="project" value="TreeGrafter"/>
</dbReference>
<dbReference type="GO" id="GO:0003727">
    <property type="term" value="F:single-stranded RNA binding"/>
    <property type="evidence" value="ECO:0007669"/>
    <property type="project" value="TreeGrafter"/>
</dbReference>
<dbReference type="InterPro" id="IPR036397">
    <property type="entry name" value="RNaseH_sf"/>
</dbReference>
<organism evidence="3">
    <name type="scientific">Chlamydomonas euryale</name>
    <dbReference type="NCBI Taxonomy" id="1486919"/>
    <lineage>
        <taxon>Eukaryota</taxon>
        <taxon>Viridiplantae</taxon>
        <taxon>Chlorophyta</taxon>
        <taxon>core chlorophytes</taxon>
        <taxon>Chlorophyceae</taxon>
        <taxon>CS clade</taxon>
        <taxon>Chlamydomonadales</taxon>
        <taxon>Chlamydomonadaceae</taxon>
        <taxon>Chlamydomonas</taxon>
    </lineage>
</organism>
<dbReference type="InterPro" id="IPR002562">
    <property type="entry name" value="3'-5'_exonuclease_dom"/>
</dbReference>
<dbReference type="InterPro" id="IPR010997">
    <property type="entry name" value="HRDC-like_sf"/>
</dbReference>
<dbReference type="GO" id="GO:0000175">
    <property type="term" value="F:3'-5'-RNA exonuclease activity"/>
    <property type="evidence" value="ECO:0007669"/>
    <property type="project" value="InterPro"/>
</dbReference>
<gene>
    <name evidence="3" type="ORF">CEUR00632_LOCUS5862</name>
</gene>
<dbReference type="EMBL" id="HBEC01012710">
    <property type="protein sequence ID" value="CAD8285824.1"/>
    <property type="molecule type" value="Transcribed_RNA"/>
</dbReference>
<dbReference type="GO" id="GO:0071036">
    <property type="term" value="P:nuclear polyadenylation-dependent snoRNA catabolic process"/>
    <property type="evidence" value="ECO:0007669"/>
    <property type="project" value="TreeGrafter"/>
</dbReference>
<evidence type="ECO:0000256" key="1">
    <source>
        <dbReference type="SAM" id="MobiDB-lite"/>
    </source>
</evidence>
<evidence type="ECO:0000259" key="2">
    <source>
        <dbReference type="PROSITE" id="PS50967"/>
    </source>
</evidence>
<dbReference type="Gene3D" id="1.10.150.80">
    <property type="entry name" value="HRDC domain"/>
    <property type="match status" value="1"/>
</dbReference>
<dbReference type="GO" id="GO:0071040">
    <property type="term" value="P:nuclear polyadenylation-dependent antisense transcript catabolic process"/>
    <property type="evidence" value="ECO:0007669"/>
    <property type="project" value="TreeGrafter"/>
</dbReference>
<evidence type="ECO:0000313" key="3">
    <source>
        <dbReference type="EMBL" id="CAD8285824.1"/>
    </source>
</evidence>
<dbReference type="InterPro" id="IPR002121">
    <property type="entry name" value="HRDC_dom"/>
</dbReference>
<dbReference type="Pfam" id="PF01612">
    <property type="entry name" value="DNA_pol_A_exo1"/>
    <property type="match status" value="1"/>
</dbReference>
<dbReference type="GO" id="GO:0000166">
    <property type="term" value="F:nucleotide binding"/>
    <property type="evidence" value="ECO:0007669"/>
    <property type="project" value="InterPro"/>
</dbReference>